<dbReference type="Gene3D" id="1.10.720.30">
    <property type="entry name" value="SAP domain"/>
    <property type="match status" value="1"/>
</dbReference>
<evidence type="ECO:0000256" key="4">
    <source>
        <dbReference type="PROSITE-ProRule" id="PRU00176"/>
    </source>
</evidence>
<dbReference type="Pfam" id="PF02037">
    <property type="entry name" value="SAP"/>
    <property type="match status" value="1"/>
</dbReference>
<keyword evidence="2 4" id="KW-0694">RNA-binding</keyword>
<evidence type="ECO:0000256" key="5">
    <source>
        <dbReference type="SAM" id="Coils"/>
    </source>
</evidence>
<feature type="compositionally biased region" description="Basic and acidic residues" evidence="6">
    <location>
        <begin position="303"/>
        <end position="317"/>
    </location>
</feature>
<evidence type="ECO:0000259" key="8">
    <source>
        <dbReference type="PROSITE" id="PS50800"/>
    </source>
</evidence>
<feature type="compositionally biased region" description="Basic and acidic residues" evidence="6">
    <location>
        <begin position="823"/>
        <end position="834"/>
    </location>
</feature>
<feature type="compositionally biased region" description="Acidic residues" evidence="6">
    <location>
        <begin position="114"/>
        <end position="145"/>
    </location>
</feature>
<dbReference type="InterPro" id="IPR051738">
    <property type="entry name" value="SAF_Modulators"/>
</dbReference>
<feature type="compositionally biased region" description="Basic and acidic residues" evidence="6">
    <location>
        <begin position="421"/>
        <end position="608"/>
    </location>
</feature>
<feature type="region of interest" description="Disordered" evidence="6">
    <location>
        <begin position="806"/>
        <end position="841"/>
    </location>
</feature>
<feature type="compositionally biased region" description="Acidic residues" evidence="6">
    <location>
        <begin position="78"/>
        <end position="106"/>
    </location>
</feature>
<dbReference type="AlphaFoldDB" id="A0AAV7TZQ9"/>
<organism evidence="9 10">
    <name type="scientific">Pleurodeles waltl</name>
    <name type="common">Iberian ribbed newt</name>
    <dbReference type="NCBI Taxonomy" id="8319"/>
    <lineage>
        <taxon>Eukaryota</taxon>
        <taxon>Metazoa</taxon>
        <taxon>Chordata</taxon>
        <taxon>Craniata</taxon>
        <taxon>Vertebrata</taxon>
        <taxon>Euteleostomi</taxon>
        <taxon>Amphibia</taxon>
        <taxon>Batrachia</taxon>
        <taxon>Caudata</taxon>
        <taxon>Salamandroidea</taxon>
        <taxon>Salamandridae</taxon>
        <taxon>Pleurodelinae</taxon>
        <taxon>Pleurodeles</taxon>
    </lineage>
</organism>
<dbReference type="GO" id="GO:0005634">
    <property type="term" value="C:nucleus"/>
    <property type="evidence" value="ECO:0007669"/>
    <property type="project" value="UniProtKB-SubCell"/>
</dbReference>
<comment type="caution">
    <text evidence="9">The sequence shown here is derived from an EMBL/GenBank/DDBJ whole genome shotgun (WGS) entry which is preliminary data.</text>
</comment>
<gene>
    <name evidence="9" type="ORF">NDU88_006933</name>
</gene>
<dbReference type="GO" id="GO:0006357">
    <property type="term" value="P:regulation of transcription by RNA polymerase II"/>
    <property type="evidence" value="ECO:0007669"/>
    <property type="project" value="TreeGrafter"/>
</dbReference>
<accession>A0AAV7TZQ9</accession>
<dbReference type="SUPFAM" id="SSF68906">
    <property type="entry name" value="SAP domain"/>
    <property type="match status" value="1"/>
</dbReference>
<dbReference type="PROSITE" id="PS50102">
    <property type="entry name" value="RRM"/>
    <property type="match status" value="1"/>
</dbReference>
<dbReference type="InterPro" id="IPR003034">
    <property type="entry name" value="SAP_dom"/>
</dbReference>
<keyword evidence="5" id="KW-0175">Coiled coil</keyword>
<evidence type="ECO:0000256" key="1">
    <source>
        <dbReference type="ARBA" id="ARBA00004123"/>
    </source>
</evidence>
<dbReference type="InterPro" id="IPR035979">
    <property type="entry name" value="RBD_domain_sf"/>
</dbReference>
<dbReference type="FunFam" id="1.10.720.30:FF:000010">
    <property type="entry name" value="SAFB-like transcription modulator isoform X2"/>
    <property type="match status" value="1"/>
</dbReference>
<dbReference type="SMART" id="SM00513">
    <property type="entry name" value="SAP"/>
    <property type="match status" value="1"/>
</dbReference>
<proteinExistence type="predicted"/>
<feature type="region of interest" description="Disordered" evidence="6">
    <location>
        <begin position="874"/>
        <end position="900"/>
    </location>
</feature>
<dbReference type="InterPro" id="IPR000504">
    <property type="entry name" value="RRM_dom"/>
</dbReference>
<sequence>MAAAVSEGKKITELRVIDLKSELKRRGLDITGVKTVLISRLKQAVEDEGGDPDNIEVVATADTPTKKTTKVKGKKLDEDCDATMEDDASAKEDELESQDTSDQEGSDEIKDLEESADNEEDQEVNEDSSDEPELQEADDDDDDDKDIAGSGDGTQEVSKPVPSEESVDDTEPAAHEDMETSKSVTEAEDDNLSVTIQAEDAITLDCDGDDLLETGKHVKIADSEANKAREEPGAAAKESLGGKKDAGVTQSLKDVKKKDAGAKGGSVKKEAREGSSRKAESGDKEKDSGKKTSSTGVSGQAKSSKDSKENRTSKNDRGSALGSSGISTRNLWVSGLSKNTKAADLKTLFAKYGKVLIAKIVTSARSPGAKCYGIVTMLSSGDVPRCISHLHHTELHGQQISVEKLKNDTFRNIKKEVDERMGSSRFVRDKAAGGDKKAAGGDKKAAGGDKKAAGGDKKAAGGDKKAAGGDKKAAGGDKVEKKISGADKAAGGDKAEKKTSGTEKKAAGGDKVAKKPPGAEKKAAGGDKVEKKPPGAEKKPARSDKGTTSSDKKPNDKTDGDQTSAKKEDIKSDKSEKESKEKKTDTIEEKEGTSSATTEERSKSEDRKRRNTLTPEELVIIDQTRREKPARRPTRRRFEREPIRNKAFPSKMKYEYQGKKMIMPFERIKAYRIREHLDRVDRLRRAVELRRRREMAERERRERIMREQEIHAHLQRERERLEIERQKLERERMERERLERERIRIEQERRKEAERIARERAELRRQQEQLRFEQAKRNSLKRPRDVDHRREDPFWSENKKVALDTDSRFSRSSDFSSQQNRFSDFDHRGERGRYPDASSVPASFERHERFVAQNESKKTLSSVRREASFERYNKAFTDSRRNDGAPQRNDIRDTDRREVRDKDERRAVVLDRPVVTRSDNRINSADIHGRHPRETGSSQQRGKSWKTEAGIAVEKRDLRGERTERSGRDVNASNMRSIPISRSSASAFGSRDVERGVIVIDRGSGNQHFDARHVVERHTREVVGPRKEWHAPTVQAVFPDARRMGDGRGGVMPQHASTSINRVVQVANSLQRAGGSGFKPSFKSGLQRRF</sequence>
<feature type="region of interest" description="Disordered" evidence="6">
    <location>
        <begin position="45"/>
        <end position="196"/>
    </location>
</feature>
<keyword evidence="3" id="KW-0539">Nucleus</keyword>
<dbReference type="PANTHER" id="PTHR15683:SF5">
    <property type="entry name" value="SAFB-LIKE TRANSCRIPTION MODULATOR"/>
    <property type="match status" value="1"/>
</dbReference>
<dbReference type="InterPro" id="IPR012677">
    <property type="entry name" value="Nucleotide-bd_a/b_plait_sf"/>
</dbReference>
<feature type="region of interest" description="Disordered" evidence="6">
    <location>
        <begin position="915"/>
        <end position="948"/>
    </location>
</feature>
<evidence type="ECO:0000313" key="10">
    <source>
        <dbReference type="Proteomes" id="UP001066276"/>
    </source>
</evidence>
<evidence type="ECO:0000256" key="2">
    <source>
        <dbReference type="ARBA" id="ARBA00022884"/>
    </source>
</evidence>
<dbReference type="EMBL" id="JANPWB010000006">
    <property type="protein sequence ID" value="KAJ1181731.1"/>
    <property type="molecule type" value="Genomic_DNA"/>
</dbReference>
<feature type="region of interest" description="Disordered" evidence="6">
    <location>
        <begin position="218"/>
        <end position="324"/>
    </location>
</feature>
<feature type="coiled-coil region" evidence="5">
    <location>
        <begin position="704"/>
        <end position="778"/>
    </location>
</feature>
<dbReference type="InterPro" id="IPR036361">
    <property type="entry name" value="SAP_dom_sf"/>
</dbReference>
<reference evidence="9" key="1">
    <citation type="journal article" date="2022" name="bioRxiv">
        <title>Sequencing and chromosome-scale assembly of the giantPleurodeles waltlgenome.</title>
        <authorList>
            <person name="Brown T."/>
            <person name="Elewa A."/>
            <person name="Iarovenko S."/>
            <person name="Subramanian E."/>
            <person name="Araus A.J."/>
            <person name="Petzold A."/>
            <person name="Susuki M."/>
            <person name="Suzuki K.-i.T."/>
            <person name="Hayashi T."/>
            <person name="Toyoda A."/>
            <person name="Oliveira C."/>
            <person name="Osipova E."/>
            <person name="Leigh N.D."/>
            <person name="Simon A."/>
            <person name="Yun M.H."/>
        </authorList>
    </citation>
    <scope>NUCLEOTIDE SEQUENCE</scope>
    <source>
        <strain evidence="9">20211129_DDA</strain>
        <tissue evidence="9">Liver</tissue>
    </source>
</reference>
<feature type="domain" description="RRM" evidence="7">
    <location>
        <begin position="329"/>
        <end position="407"/>
    </location>
</feature>
<feature type="compositionally biased region" description="Low complexity" evidence="6">
    <location>
        <begin position="812"/>
        <end position="822"/>
    </location>
</feature>
<dbReference type="SMART" id="SM00360">
    <property type="entry name" value="RRM"/>
    <property type="match status" value="1"/>
</dbReference>
<dbReference type="Proteomes" id="UP001066276">
    <property type="component" value="Chromosome 3_2"/>
</dbReference>
<dbReference type="SUPFAM" id="SSF54928">
    <property type="entry name" value="RNA-binding domain, RBD"/>
    <property type="match status" value="1"/>
</dbReference>
<dbReference type="Gene3D" id="3.30.70.330">
    <property type="match status" value="1"/>
</dbReference>
<keyword evidence="10" id="KW-1185">Reference proteome</keyword>
<name>A0AAV7TZQ9_PLEWA</name>
<evidence type="ECO:0000256" key="3">
    <source>
        <dbReference type="ARBA" id="ARBA00023242"/>
    </source>
</evidence>
<evidence type="ECO:0000313" key="9">
    <source>
        <dbReference type="EMBL" id="KAJ1181731.1"/>
    </source>
</evidence>
<dbReference type="GO" id="GO:0003723">
    <property type="term" value="F:RNA binding"/>
    <property type="evidence" value="ECO:0007669"/>
    <property type="project" value="UniProtKB-UniRule"/>
</dbReference>
<feature type="domain" description="SAP" evidence="8">
    <location>
        <begin position="11"/>
        <end position="45"/>
    </location>
</feature>
<feature type="compositionally biased region" description="Basic and acidic residues" evidence="6">
    <location>
        <begin position="218"/>
        <end position="232"/>
    </location>
</feature>
<evidence type="ECO:0000259" key="7">
    <source>
        <dbReference type="PROSITE" id="PS50102"/>
    </source>
</evidence>
<feature type="compositionally biased region" description="Basic and acidic residues" evidence="6">
    <location>
        <begin position="253"/>
        <end position="290"/>
    </location>
</feature>
<protein>
    <recommendedName>
        <fullName evidence="11">SAFB-like transcription modulator</fullName>
    </recommendedName>
</protein>
<dbReference type="GO" id="GO:0043565">
    <property type="term" value="F:sequence-specific DNA binding"/>
    <property type="evidence" value="ECO:0007669"/>
    <property type="project" value="TreeGrafter"/>
</dbReference>
<dbReference type="PANTHER" id="PTHR15683">
    <property type="entry name" value="SCAFFOLD ATTACHMENT FACTOR B-RELATED"/>
    <property type="match status" value="1"/>
</dbReference>
<evidence type="ECO:0008006" key="11">
    <source>
        <dbReference type="Google" id="ProtNLM"/>
    </source>
</evidence>
<evidence type="ECO:0000256" key="6">
    <source>
        <dbReference type="SAM" id="MobiDB-lite"/>
    </source>
</evidence>
<feature type="region of interest" description="Disordered" evidence="6">
    <location>
        <begin position="421"/>
        <end position="616"/>
    </location>
</feature>
<comment type="subcellular location">
    <subcellularLocation>
        <location evidence="1">Nucleus</location>
    </subcellularLocation>
</comment>
<dbReference type="Pfam" id="PF00076">
    <property type="entry name" value="RRM_1"/>
    <property type="match status" value="1"/>
</dbReference>
<dbReference type="PROSITE" id="PS50800">
    <property type="entry name" value="SAP"/>
    <property type="match status" value="1"/>
</dbReference>
<dbReference type="GO" id="GO:0050684">
    <property type="term" value="P:regulation of mRNA processing"/>
    <property type="evidence" value="ECO:0007669"/>
    <property type="project" value="TreeGrafter"/>
</dbReference>